<dbReference type="InterPro" id="IPR027417">
    <property type="entry name" value="P-loop_NTPase"/>
</dbReference>
<gene>
    <name evidence="7" type="ORF">SCLAV_0553</name>
</gene>
<sequence length="1339" mass="138217">MRLHRLTVTAFGPFGATQEIDFDALSGAGIFLLHGATGAGKTSVLDAVCFALYGAVPGARQSPGTSLRSDHAPAGTPTEVLLDLTVGGRRLEIRRRPAQPRPKKNGRGVTTERAQSQLREYDAEQGAWRALSRSHQEIGEEITQLVGMSREQFCQVVLLPQGDFARFLRSDAEARARLLGRLFDTGRFAAVEERLAERRRTAEGRVRTADEGLLAIAHRMEQAAGAAADDWPPPRQQPGDPGLADAVLEWAAVARAGAAERRDIAEGALTAAEHRQRAAREALESAQEEERLQRRYEDARRRRAVLEDRRPEYEELCDRLDRARRAERVAPALRLRDDAAREHTVAGTAYEEARALLPAELREAGAEQLAAAEARLRQDLGGLEAALRAERRSEEITRERAALDRQARADEEILQDAEGWLAGWEALRHGHQERIAAAQDAATRAEHLAGRLDPARRRLRAARERDRLAVLGVTAEEGLRTARDRAGRAREQWLDLKERRLLGIAAELAAELAPGRPCTVCGSAEHPEPARPTDGSVTAAQEDSAYDHYTRADAAKATAERELAVLTEALTTARTQARSVSPPTGTSSSPANGTGGPDRSPATAAPASGASGASGSGTAVVTPGTGPAGPVAAGAAARAGGGESGRLPGPVDSGRARGADAVGGAVAGGPANGSDTAGGFRVPVAAAGGGAGGVPVATDGVGGPDTSGVRTGGPGRFPGAGKPDRLSGGPACGAAGPAGPGSSVVPVAAAGEGPEGMDAAGGFRVPVADAGAGGAPVPTDGVGGPGGTAGPVGAGAGAGEAGPFGVVGGGSGGADGEPSATGESVPAPSGGDRAVGGSVGGGVPGRAQGAGGSVAPMVAGGGAAGAAGRVSGTGGDGAENGSVDGGRSAGGRGAPRDAPVAVDGAVPRARGAGEEYDPTVRELEALVVRLEEEYGRAHRTAGGGHSAREALDRAEREHRERLADRQETERRVAARTSRREALDREQGALLAELAHLDDGTGVSARAALLERRVRLLARAAGAVREADTAARRLKVADDRLASAVFDADLGTPSAAADALLPAAALRDVQSRVDAWRTEAAAVADRLDEPGTRAAGERPPVDSAAARTGYDRAERALREAVSALDSARERRAELARLSARAVTAVRGLGPLREEYDRVARLAGLTAGTSADNERRMRLESYVLAARLEQVAAAASVRLRRMSSGRFTLVHSDARSGGRRSGLGLHVVDAWTGAERDTATLSGGETFFASLALALGLADVVTEEAGGVRLDTLFVDEGFGSLDEQTLDEVIDVLDALRERDRCVGIVSHVADLRRRVPTRLEVVKARGGSTVRLHTAPLDG</sequence>
<organism evidence="7 8">
    <name type="scientific">Streptomyces clavuligerus</name>
    <dbReference type="NCBI Taxonomy" id="1901"/>
    <lineage>
        <taxon>Bacteria</taxon>
        <taxon>Bacillati</taxon>
        <taxon>Actinomycetota</taxon>
        <taxon>Actinomycetes</taxon>
        <taxon>Kitasatosporales</taxon>
        <taxon>Streptomycetaceae</taxon>
        <taxon>Streptomyces</taxon>
    </lineage>
</organism>
<feature type="region of interest" description="Disordered" evidence="5">
    <location>
        <begin position="937"/>
        <end position="979"/>
    </location>
</feature>
<dbReference type="PANTHER" id="PTHR32114:SF2">
    <property type="entry name" value="ABC TRANSPORTER ABCH.3"/>
    <property type="match status" value="1"/>
</dbReference>
<keyword evidence="7" id="KW-0378">Hydrolase</keyword>
<dbReference type="Gene3D" id="3.40.50.300">
    <property type="entry name" value="P-loop containing nucleotide triphosphate hydrolases"/>
    <property type="match status" value="2"/>
</dbReference>
<evidence type="ECO:0000313" key="8">
    <source>
        <dbReference type="Proteomes" id="UP000002357"/>
    </source>
</evidence>
<feature type="coiled-coil region" evidence="4">
    <location>
        <begin position="269"/>
        <end position="316"/>
    </location>
</feature>
<evidence type="ECO:0000256" key="4">
    <source>
        <dbReference type="SAM" id="Coils"/>
    </source>
</evidence>
<dbReference type="GO" id="GO:0006302">
    <property type="term" value="P:double-strand break repair"/>
    <property type="evidence" value="ECO:0007669"/>
    <property type="project" value="InterPro"/>
</dbReference>
<evidence type="ECO:0000256" key="5">
    <source>
        <dbReference type="SAM" id="MobiDB-lite"/>
    </source>
</evidence>
<keyword evidence="8" id="KW-1185">Reference proteome</keyword>
<feature type="compositionally biased region" description="Gly residues" evidence="5">
    <location>
        <begin position="833"/>
        <end position="852"/>
    </location>
</feature>
<feature type="compositionally biased region" description="Gly residues" evidence="5">
    <location>
        <begin position="859"/>
        <end position="893"/>
    </location>
</feature>
<dbReference type="PANTHER" id="PTHR32114">
    <property type="entry name" value="ABC TRANSPORTER ABCH.3"/>
    <property type="match status" value="1"/>
</dbReference>
<evidence type="ECO:0000259" key="6">
    <source>
        <dbReference type="Pfam" id="PF13476"/>
    </source>
</evidence>
<feature type="domain" description="Rad50/SbcC-type AAA" evidence="6">
    <location>
        <begin position="5"/>
        <end position="315"/>
    </location>
</feature>
<dbReference type="GO" id="GO:0016887">
    <property type="term" value="F:ATP hydrolysis activity"/>
    <property type="evidence" value="ECO:0007669"/>
    <property type="project" value="InterPro"/>
</dbReference>
<feature type="region of interest" description="Disordered" evidence="5">
    <location>
        <begin position="573"/>
        <end position="658"/>
    </location>
</feature>
<dbReference type="STRING" id="1901.BB341_25125"/>
<comment type="similarity">
    <text evidence="1">Belongs to the SMC family. SbcC subfamily.</text>
</comment>
<feature type="region of interest" description="Disordered" evidence="5">
    <location>
        <begin position="94"/>
        <end position="115"/>
    </location>
</feature>
<protein>
    <recommendedName>
        <fullName evidence="3">Nuclease SbcCD subunit C</fullName>
    </recommendedName>
</protein>
<accession>E2Q9K9</accession>
<comment type="subunit">
    <text evidence="2">Heterodimer of SbcC and SbcD.</text>
</comment>
<feature type="compositionally biased region" description="Low complexity" evidence="5">
    <location>
        <begin position="581"/>
        <end position="592"/>
    </location>
</feature>
<evidence type="ECO:0000256" key="2">
    <source>
        <dbReference type="ARBA" id="ARBA00011322"/>
    </source>
</evidence>
<keyword evidence="7" id="KW-0540">Nuclease</keyword>
<feature type="compositionally biased region" description="Low complexity" evidence="5">
    <location>
        <begin position="727"/>
        <end position="738"/>
    </location>
</feature>
<feature type="compositionally biased region" description="Basic residues" evidence="5">
    <location>
        <begin position="96"/>
        <end position="106"/>
    </location>
</feature>
<proteinExistence type="inferred from homology"/>
<feature type="compositionally biased region" description="Basic and acidic residues" evidence="5">
    <location>
        <begin position="946"/>
        <end position="979"/>
    </location>
</feature>
<dbReference type="GO" id="GO:0004527">
    <property type="term" value="F:exonuclease activity"/>
    <property type="evidence" value="ECO:0007669"/>
    <property type="project" value="UniProtKB-KW"/>
</dbReference>
<dbReference type="Pfam" id="PF13558">
    <property type="entry name" value="SbcC_Walker_B"/>
    <property type="match status" value="1"/>
</dbReference>
<dbReference type="KEGG" id="sclf:BB341_25125"/>
<dbReference type="eggNOG" id="COG0419">
    <property type="taxonomic scope" value="Bacteria"/>
</dbReference>
<evidence type="ECO:0000256" key="1">
    <source>
        <dbReference type="ARBA" id="ARBA00006930"/>
    </source>
</evidence>
<dbReference type="RefSeq" id="WP_003959626.1">
    <property type="nucleotide sequence ID" value="NZ_CM000913.1"/>
</dbReference>
<feature type="region of interest" description="Disordered" evidence="5">
    <location>
        <begin position="808"/>
        <end position="917"/>
    </location>
</feature>
<feature type="region of interest" description="Disordered" evidence="5">
    <location>
        <begin position="696"/>
        <end position="738"/>
    </location>
</feature>
<dbReference type="GeneID" id="93732764"/>
<dbReference type="InterPro" id="IPR038729">
    <property type="entry name" value="Rad50/SbcC_AAA"/>
</dbReference>
<keyword evidence="4" id="KW-0175">Coiled coil</keyword>
<dbReference type="Proteomes" id="UP000002357">
    <property type="component" value="Chromosome"/>
</dbReference>
<feature type="compositionally biased region" description="Gly residues" evidence="5">
    <location>
        <begin position="700"/>
        <end position="718"/>
    </location>
</feature>
<evidence type="ECO:0000313" key="7">
    <source>
        <dbReference type="EMBL" id="EFG05629.1"/>
    </source>
</evidence>
<keyword evidence="7" id="KW-0269">Exonuclease</keyword>
<reference evidence="7 8" key="1">
    <citation type="journal article" date="2010" name="Genome Biol. Evol.">
        <title>The sequence of a 1.8-mb bacterial linear plasmid reveals a rich evolutionary reservoir of secondary metabolic pathways.</title>
        <authorList>
            <person name="Medema M.H."/>
            <person name="Trefzer A."/>
            <person name="Kovalchuk A."/>
            <person name="van den Berg M."/>
            <person name="Mueller U."/>
            <person name="Heijne W."/>
            <person name="Wu L."/>
            <person name="Alam M.T."/>
            <person name="Ronning C.M."/>
            <person name="Nierman W.C."/>
            <person name="Bovenberg R.A.L."/>
            <person name="Breitling R."/>
            <person name="Takano E."/>
        </authorList>
    </citation>
    <scope>NUCLEOTIDE SEQUENCE [LARGE SCALE GENOMIC DNA]</scope>
    <source>
        <strain evidence="8">ATCC 27064 / DSM 738 / JCM 4710 / NBRC 13307 / NCIMB 12785 / NRRL 3585 / VKM Ac-602</strain>
    </source>
</reference>
<dbReference type="Pfam" id="PF13476">
    <property type="entry name" value="AAA_23"/>
    <property type="match status" value="1"/>
</dbReference>
<feature type="compositionally biased region" description="Low complexity" evidence="5">
    <location>
        <begin position="600"/>
        <end position="638"/>
    </location>
</feature>
<evidence type="ECO:0000256" key="3">
    <source>
        <dbReference type="ARBA" id="ARBA00013368"/>
    </source>
</evidence>
<dbReference type="OrthoDB" id="9795626at2"/>
<dbReference type="SUPFAM" id="SSF52540">
    <property type="entry name" value="P-loop containing nucleoside triphosphate hydrolases"/>
    <property type="match status" value="1"/>
</dbReference>
<feature type="region of interest" description="Disordered" evidence="5">
    <location>
        <begin position="520"/>
        <end position="542"/>
    </location>
</feature>
<name>E2Q9K9_STRCL</name>
<feature type="coiled-coil region" evidence="4">
    <location>
        <begin position="1109"/>
        <end position="1136"/>
    </location>
</feature>
<dbReference type="EMBL" id="CM000913">
    <property type="protein sequence ID" value="EFG05629.1"/>
    <property type="molecule type" value="Genomic_DNA"/>
</dbReference>